<evidence type="ECO:0000313" key="2">
    <source>
        <dbReference type="EMBL" id="GAH84003.1"/>
    </source>
</evidence>
<evidence type="ECO:0000259" key="1">
    <source>
        <dbReference type="Pfam" id="PF20906"/>
    </source>
</evidence>
<dbReference type="Pfam" id="PF20906">
    <property type="entry name" value="S-Me-THD_C"/>
    <property type="match status" value="1"/>
</dbReference>
<protein>
    <recommendedName>
        <fullName evidence="1">S-Me-THD-like C-terminal domain-containing protein</fullName>
    </recommendedName>
</protein>
<name>X1KPT0_9ZZZZ</name>
<feature type="non-terminal residue" evidence="2">
    <location>
        <position position="1"/>
    </location>
</feature>
<dbReference type="InterPro" id="IPR024071">
    <property type="entry name" value="S-Me-THD_C_sf"/>
</dbReference>
<organism evidence="2">
    <name type="scientific">marine sediment metagenome</name>
    <dbReference type="NCBI Taxonomy" id="412755"/>
    <lineage>
        <taxon>unclassified sequences</taxon>
        <taxon>metagenomes</taxon>
        <taxon>ecological metagenomes</taxon>
    </lineage>
</organism>
<sequence length="140" mass="15529">REEGKDPRDAFVGASGGTKLFEGKIDSYGSEGKGAFNWGDYHIDGTGKYSGHQLKVWYKNENLLSWLDGKNYVTCPDLICIVDSDTCEGLSNFGGAHVGKEVTVFGVPAIDRWRTHKGIEILGPRHFGFNQDYVPMEKLI</sequence>
<accession>X1KPT0</accession>
<dbReference type="SUPFAM" id="SSF160991">
    <property type="entry name" value="CV3147-like"/>
    <property type="match status" value="1"/>
</dbReference>
<reference evidence="2" key="1">
    <citation type="journal article" date="2014" name="Front. Microbiol.">
        <title>High frequency of phylogenetically diverse reductive dehalogenase-homologous genes in deep subseafloor sedimentary metagenomes.</title>
        <authorList>
            <person name="Kawai M."/>
            <person name="Futagami T."/>
            <person name="Toyoda A."/>
            <person name="Takaki Y."/>
            <person name="Nishi S."/>
            <person name="Hori S."/>
            <person name="Arai W."/>
            <person name="Tsubouchi T."/>
            <person name="Morono Y."/>
            <person name="Uchiyama I."/>
            <person name="Ito T."/>
            <person name="Fujiyama A."/>
            <person name="Inagaki F."/>
            <person name="Takami H."/>
        </authorList>
    </citation>
    <scope>NUCLEOTIDE SEQUENCE</scope>
    <source>
        <strain evidence="2">Expedition CK06-06</strain>
    </source>
</reference>
<comment type="caution">
    <text evidence="2">The sequence shown here is derived from an EMBL/GenBank/DDBJ whole genome shotgun (WGS) entry which is preliminary data.</text>
</comment>
<gene>
    <name evidence="2" type="ORF">S03H2_59664</name>
</gene>
<dbReference type="EMBL" id="BARU01038375">
    <property type="protein sequence ID" value="GAH84003.1"/>
    <property type="molecule type" value="Genomic_DNA"/>
</dbReference>
<dbReference type="AlphaFoldDB" id="X1KPT0"/>
<dbReference type="InterPro" id="IPR048350">
    <property type="entry name" value="S-Me-THD-like_C"/>
</dbReference>
<dbReference type="Gene3D" id="2.40.390.10">
    <property type="entry name" value="CV3147-like"/>
    <property type="match status" value="1"/>
</dbReference>
<feature type="domain" description="S-Me-THD-like C-terminal" evidence="1">
    <location>
        <begin position="3"/>
        <end position="136"/>
    </location>
</feature>
<proteinExistence type="predicted"/>